<evidence type="ECO:0000256" key="1">
    <source>
        <dbReference type="ARBA" id="ARBA00004308"/>
    </source>
</evidence>
<keyword evidence="6" id="KW-0067">ATP-binding</keyword>
<keyword evidence="5" id="KW-0472">Membrane</keyword>
<dbReference type="OrthoDB" id="570524at2"/>
<protein>
    <submittedName>
        <fullName evidence="6">NitT/TauT family transport system ATP-binding protein</fullName>
    </submittedName>
</protein>
<dbReference type="AlphaFoldDB" id="A0A1H5TWZ7"/>
<accession>A0A1H5TWZ7</accession>
<dbReference type="InterPro" id="IPR044527">
    <property type="entry name" value="NrtA/CpmA_ABC-bd_dom"/>
</dbReference>
<evidence type="ECO:0000313" key="7">
    <source>
        <dbReference type="Proteomes" id="UP000236752"/>
    </source>
</evidence>
<sequence length="383" mass="41074">MSATHLNCGYVPLIDSAPLIIAKELNFAAEEGLELTLTPQPSWSALRDMLALGHLEAAQMLAPMSVAMSMGLGGLSAQIDALMVLSVNGTIIGVSQDMSKAMGDVPFADPTLNAEALLAAAKGKLRVGVPFPFSMHRLLFEYWLSDKAAEAGIEIEIVTTPPPRMADALENGLVDVFCVGEPWGSVAVARGVGRLILPSSAIWQFAPEKVLAVRHEWANENPETCGALMRAIYKAARWLDTGSNKPLAVDILSRSAHLDLPDTVIDPAISNSLSPDMGLPGEHVENFLIFNRHAANFPWRSQAAWIAARLNADAEGIETAKKSFRSDLYRQHLSTIGADMPGASEKLEGSMRHATAVASTRGHLILGPDAFFDGKIFDSGQEV</sequence>
<proteinExistence type="predicted"/>
<dbReference type="Gene3D" id="3.40.190.10">
    <property type="entry name" value="Periplasmic binding protein-like II"/>
    <property type="match status" value="2"/>
</dbReference>
<gene>
    <name evidence="6" type="ORF">SAMN04488045_0769</name>
</gene>
<keyword evidence="7" id="KW-1185">Reference proteome</keyword>
<comment type="subcellular location">
    <subcellularLocation>
        <location evidence="1">Endomembrane system</location>
    </subcellularLocation>
</comment>
<keyword evidence="4" id="KW-0997">Cell inner membrane</keyword>
<dbReference type="PANTHER" id="PTHR30024:SF43">
    <property type="entry name" value="BLL4572 PROTEIN"/>
    <property type="match status" value="1"/>
</dbReference>
<dbReference type="EMBL" id="FNUZ01000001">
    <property type="protein sequence ID" value="SEF67279.1"/>
    <property type="molecule type" value="Genomic_DNA"/>
</dbReference>
<dbReference type="Proteomes" id="UP000236752">
    <property type="component" value="Unassembled WGS sequence"/>
</dbReference>
<dbReference type="CDD" id="cd13553">
    <property type="entry name" value="PBP2_NrtA_CpmA_like"/>
    <property type="match status" value="1"/>
</dbReference>
<keyword evidence="6" id="KW-0547">Nucleotide-binding</keyword>
<organism evidence="6 7">
    <name type="scientific">Thalassococcus halodurans</name>
    <dbReference type="NCBI Taxonomy" id="373675"/>
    <lineage>
        <taxon>Bacteria</taxon>
        <taxon>Pseudomonadati</taxon>
        <taxon>Pseudomonadota</taxon>
        <taxon>Alphaproteobacteria</taxon>
        <taxon>Rhodobacterales</taxon>
        <taxon>Roseobacteraceae</taxon>
        <taxon>Thalassococcus</taxon>
    </lineage>
</organism>
<name>A0A1H5TWZ7_9RHOB</name>
<dbReference type="Pfam" id="PF13379">
    <property type="entry name" value="NMT1_2"/>
    <property type="match status" value="1"/>
</dbReference>
<keyword evidence="2" id="KW-0813">Transport</keyword>
<dbReference type="GO" id="GO:0012505">
    <property type="term" value="C:endomembrane system"/>
    <property type="evidence" value="ECO:0007669"/>
    <property type="project" value="UniProtKB-SubCell"/>
</dbReference>
<dbReference type="GO" id="GO:0005524">
    <property type="term" value="F:ATP binding"/>
    <property type="evidence" value="ECO:0007669"/>
    <property type="project" value="UniProtKB-KW"/>
</dbReference>
<dbReference type="RefSeq" id="WP_103909117.1">
    <property type="nucleotide sequence ID" value="NZ_FNUZ01000001.1"/>
</dbReference>
<dbReference type="SUPFAM" id="SSF53850">
    <property type="entry name" value="Periplasmic binding protein-like II"/>
    <property type="match status" value="1"/>
</dbReference>
<evidence type="ECO:0000256" key="5">
    <source>
        <dbReference type="ARBA" id="ARBA00023136"/>
    </source>
</evidence>
<evidence type="ECO:0000256" key="2">
    <source>
        <dbReference type="ARBA" id="ARBA00022448"/>
    </source>
</evidence>
<dbReference type="PANTHER" id="PTHR30024">
    <property type="entry name" value="ALIPHATIC SULFONATES-BINDING PROTEIN-RELATED"/>
    <property type="match status" value="1"/>
</dbReference>
<evidence type="ECO:0000256" key="3">
    <source>
        <dbReference type="ARBA" id="ARBA00022475"/>
    </source>
</evidence>
<evidence type="ECO:0000313" key="6">
    <source>
        <dbReference type="EMBL" id="SEF67279.1"/>
    </source>
</evidence>
<keyword evidence="3" id="KW-1003">Cell membrane</keyword>
<reference evidence="6 7" key="1">
    <citation type="submission" date="2016-10" db="EMBL/GenBank/DDBJ databases">
        <authorList>
            <person name="de Groot N.N."/>
        </authorList>
    </citation>
    <scope>NUCLEOTIDE SEQUENCE [LARGE SCALE GENOMIC DNA]</scope>
    <source>
        <strain evidence="6 7">DSM 26915</strain>
    </source>
</reference>
<evidence type="ECO:0000256" key="4">
    <source>
        <dbReference type="ARBA" id="ARBA00022519"/>
    </source>
</evidence>